<dbReference type="InterPro" id="IPR001128">
    <property type="entry name" value="Cyt_P450"/>
</dbReference>
<comment type="pathway">
    <text evidence="1">Antibiotic biosynthesis; vancomycin biosynthesis.</text>
</comment>
<dbReference type="PRINTS" id="PR00359">
    <property type="entry name" value="BP450"/>
</dbReference>
<dbReference type="STRING" id="112413.SAMN05421854_106232"/>
<evidence type="ECO:0000313" key="13">
    <source>
        <dbReference type="Proteomes" id="UP000470404"/>
    </source>
</evidence>
<dbReference type="CDD" id="cd20625">
    <property type="entry name" value="CYP164-like"/>
    <property type="match status" value="1"/>
</dbReference>
<dbReference type="GO" id="GO:0020037">
    <property type="term" value="F:heme binding"/>
    <property type="evidence" value="ECO:0007669"/>
    <property type="project" value="InterPro"/>
</dbReference>
<protein>
    <submittedName>
        <fullName evidence="10">Cytochrome P450</fullName>
    </submittedName>
</protein>
<dbReference type="AlphaFoldDB" id="A0A1I5S8P4"/>
<dbReference type="PROSITE" id="PS00086">
    <property type="entry name" value="CYTOCHROME_P450"/>
    <property type="match status" value="1"/>
</dbReference>
<keyword evidence="7 9" id="KW-0503">Monooxygenase</keyword>
<evidence type="ECO:0000256" key="3">
    <source>
        <dbReference type="ARBA" id="ARBA00022617"/>
    </source>
</evidence>
<evidence type="ECO:0000256" key="8">
    <source>
        <dbReference type="ARBA" id="ARBA00055433"/>
    </source>
</evidence>
<evidence type="ECO:0000313" key="12">
    <source>
        <dbReference type="Proteomes" id="UP000199137"/>
    </source>
</evidence>
<keyword evidence="4 9" id="KW-0479">Metal-binding</keyword>
<evidence type="ECO:0000256" key="4">
    <source>
        <dbReference type="ARBA" id="ARBA00022723"/>
    </source>
</evidence>
<evidence type="ECO:0000256" key="2">
    <source>
        <dbReference type="ARBA" id="ARBA00010617"/>
    </source>
</evidence>
<dbReference type="GO" id="GO:0016705">
    <property type="term" value="F:oxidoreductase activity, acting on paired donors, with incorporation or reduction of molecular oxygen"/>
    <property type="evidence" value="ECO:0007669"/>
    <property type="project" value="InterPro"/>
</dbReference>
<gene>
    <name evidence="10" type="ORF">G3I59_21440</name>
    <name evidence="11" type="ORF">SAMN05421854_106232</name>
</gene>
<dbReference type="Proteomes" id="UP000470404">
    <property type="component" value="Unassembled WGS sequence"/>
</dbReference>
<dbReference type="PANTHER" id="PTHR46696">
    <property type="entry name" value="P450, PUTATIVE (EUROFUNG)-RELATED"/>
    <property type="match status" value="1"/>
</dbReference>
<organism evidence="11 12">
    <name type="scientific">Amycolatopsis rubida</name>
    <dbReference type="NCBI Taxonomy" id="112413"/>
    <lineage>
        <taxon>Bacteria</taxon>
        <taxon>Bacillati</taxon>
        <taxon>Actinomycetota</taxon>
        <taxon>Actinomycetes</taxon>
        <taxon>Pseudonocardiales</taxon>
        <taxon>Pseudonocardiaceae</taxon>
        <taxon>Amycolatopsis</taxon>
    </lineage>
</organism>
<dbReference type="InterPro" id="IPR017972">
    <property type="entry name" value="Cyt_P450_CS"/>
</dbReference>
<reference evidence="11 12" key="1">
    <citation type="submission" date="2016-10" db="EMBL/GenBank/DDBJ databases">
        <authorList>
            <person name="de Groot N.N."/>
        </authorList>
    </citation>
    <scope>NUCLEOTIDE SEQUENCE [LARGE SCALE GENOMIC DNA]</scope>
    <source>
        <strain evidence="11 12">DSM 44637</strain>
    </source>
</reference>
<dbReference type="InterPro" id="IPR002397">
    <property type="entry name" value="Cyt_P450_B"/>
</dbReference>
<evidence type="ECO:0000256" key="6">
    <source>
        <dbReference type="ARBA" id="ARBA00023004"/>
    </source>
</evidence>
<reference evidence="10 13" key="2">
    <citation type="submission" date="2020-01" db="EMBL/GenBank/DDBJ databases">
        <title>Insect and environment-associated Actinomycetes.</title>
        <authorList>
            <person name="Currrie C."/>
            <person name="Chevrette M."/>
            <person name="Carlson C."/>
            <person name="Stubbendieck R."/>
            <person name="Wendt-Pienkowski E."/>
        </authorList>
    </citation>
    <scope>NUCLEOTIDE SEQUENCE [LARGE SCALE GENOMIC DNA]</scope>
    <source>
        <strain evidence="10 13">SID8386</strain>
    </source>
</reference>
<keyword evidence="13" id="KW-1185">Reference proteome</keyword>
<dbReference type="InterPro" id="IPR036396">
    <property type="entry name" value="Cyt_P450_sf"/>
</dbReference>
<dbReference type="EMBL" id="JAAGNC010000101">
    <property type="protein sequence ID" value="NEC58095.1"/>
    <property type="molecule type" value="Genomic_DNA"/>
</dbReference>
<evidence type="ECO:0000256" key="5">
    <source>
        <dbReference type="ARBA" id="ARBA00023002"/>
    </source>
</evidence>
<dbReference type="GO" id="GO:0004497">
    <property type="term" value="F:monooxygenase activity"/>
    <property type="evidence" value="ECO:0007669"/>
    <property type="project" value="UniProtKB-KW"/>
</dbReference>
<keyword evidence="5 9" id="KW-0560">Oxidoreductase</keyword>
<dbReference type="Proteomes" id="UP000199137">
    <property type="component" value="Unassembled WGS sequence"/>
</dbReference>
<dbReference type="FunFam" id="1.10.630.10:FF:000018">
    <property type="entry name" value="Cytochrome P450 monooxygenase"/>
    <property type="match status" value="1"/>
</dbReference>
<dbReference type="PANTHER" id="PTHR46696:SF1">
    <property type="entry name" value="CYTOCHROME P450 YJIB-RELATED"/>
    <property type="match status" value="1"/>
</dbReference>
<dbReference type="Gene3D" id="1.10.630.10">
    <property type="entry name" value="Cytochrome P450"/>
    <property type="match status" value="1"/>
</dbReference>
<comment type="function">
    <text evidence="8">Involved in the coupling of aromatic side chains of the heptapeptide of vancomycin.</text>
</comment>
<evidence type="ECO:0000313" key="11">
    <source>
        <dbReference type="EMBL" id="SFP67073.1"/>
    </source>
</evidence>
<dbReference type="OrthoDB" id="4156795at2"/>
<dbReference type="Pfam" id="PF00067">
    <property type="entry name" value="p450"/>
    <property type="match status" value="1"/>
</dbReference>
<comment type="similarity">
    <text evidence="2 9">Belongs to the cytochrome P450 family.</text>
</comment>
<sequence>MNASDFFDHAVTAGYADQPYPRLAGIRRSAAVRTTTGVWLAGRYADVAAGLRDPRLSCDLARGAGYAEYFRSRGIDDRFPLPLNALDPPDHPRIRTAVSAEFLPAAVERMRPAIAAAARTAVDRLAARAPGVVDLVADLAYPLPISLIGGLFGIPEPDWPLLERWSRAFGAVSDPDWLLTGAARTAGAEATRECGEYFGRLVRHRRRGGGDLLSRWVAGMRADRRMSLPELLVNGVFLLMVGHHNTVSLIANGMLALLRAPRRLAQLRADPSLVDVAVDELLRYDSPVQTATRVTACDYPIGETVIPEGSTVMLLLGAANRDPQRYPDPDELRFDRGSGKAHLGFGRGPHACVGGLLARVETAAALRELITRFPVLEQAGPEERRVPSFSLRGLEKLPLRIA</sequence>
<dbReference type="GO" id="GO:0005506">
    <property type="term" value="F:iron ion binding"/>
    <property type="evidence" value="ECO:0007669"/>
    <property type="project" value="InterPro"/>
</dbReference>
<name>A0A1I5S8P4_9PSEU</name>
<dbReference type="SUPFAM" id="SSF48264">
    <property type="entry name" value="Cytochrome P450"/>
    <property type="match status" value="1"/>
</dbReference>
<proteinExistence type="inferred from homology"/>
<dbReference type="RefSeq" id="WP_067588367.1">
    <property type="nucleotide sequence ID" value="NZ_FOWC01000006.1"/>
</dbReference>
<accession>A0A1I5S8P4</accession>
<dbReference type="EMBL" id="FOWC01000006">
    <property type="protein sequence ID" value="SFP67073.1"/>
    <property type="molecule type" value="Genomic_DNA"/>
</dbReference>
<keyword evidence="6 9" id="KW-0408">Iron</keyword>
<evidence type="ECO:0000256" key="9">
    <source>
        <dbReference type="RuleBase" id="RU000461"/>
    </source>
</evidence>
<evidence type="ECO:0000256" key="7">
    <source>
        <dbReference type="ARBA" id="ARBA00023033"/>
    </source>
</evidence>
<evidence type="ECO:0000313" key="10">
    <source>
        <dbReference type="EMBL" id="NEC58095.1"/>
    </source>
</evidence>
<keyword evidence="3 9" id="KW-0349">Heme</keyword>
<evidence type="ECO:0000256" key="1">
    <source>
        <dbReference type="ARBA" id="ARBA00004660"/>
    </source>
</evidence>